<name>A0A8H9GQ77_9DEIO</name>
<dbReference type="GO" id="GO:0005886">
    <property type="term" value="C:plasma membrane"/>
    <property type="evidence" value="ECO:0007669"/>
    <property type="project" value="TreeGrafter"/>
</dbReference>
<sequence length="148" mass="16214">MNEYLNVIRNNYANFTGRARRREYWMFTLINSVILILLQIPVQGAVIAMAAQNEADTAPSAGLTGVTLIFLILLVVYSLAVMVPSIAVTVRRLHDTGKSGWWYLLNLIPLGSLVILVFMVLDSEPGSNKWGPNPKGVNGGAPSSAQNW</sequence>
<feature type="transmembrane region" description="Helical" evidence="1">
    <location>
        <begin position="100"/>
        <end position="121"/>
    </location>
</feature>
<dbReference type="RefSeq" id="WP_110828945.1">
    <property type="nucleotide sequence ID" value="NZ_BMQG01000007.1"/>
</dbReference>
<protein>
    <submittedName>
        <fullName evidence="2">Membrane protein</fullName>
    </submittedName>
</protein>
<feature type="transmembrane region" description="Helical" evidence="1">
    <location>
        <begin position="63"/>
        <end position="88"/>
    </location>
</feature>
<dbReference type="PANTHER" id="PTHR34980:SF2">
    <property type="entry name" value="INNER MEMBRANE PROTEIN YHAH-RELATED"/>
    <property type="match status" value="1"/>
</dbReference>
<dbReference type="PANTHER" id="PTHR34980">
    <property type="entry name" value="INNER MEMBRANE PROTEIN-RELATED-RELATED"/>
    <property type="match status" value="1"/>
</dbReference>
<proteinExistence type="predicted"/>
<keyword evidence="3" id="KW-1185">Reference proteome</keyword>
<keyword evidence="1" id="KW-1133">Transmembrane helix</keyword>
<dbReference type="InterPro" id="IPR008523">
    <property type="entry name" value="DUF805"/>
</dbReference>
<reference evidence="3" key="1">
    <citation type="journal article" date="2019" name="Int. J. Syst. Evol. Microbiol.">
        <title>The Global Catalogue of Microorganisms (GCM) 10K type strain sequencing project: providing services to taxonomists for standard genome sequencing and annotation.</title>
        <authorList>
            <consortium name="The Broad Institute Genomics Platform"/>
            <consortium name="The Broad Institute Genome Sequencing Center for Infectious Disease"/>
            <person name="Wu L."/>
            <person name="Ma J."/>
        </authorList>
    </citation>
    <scope>NUCLEOTIDE SEQUENCE [LARGE SCALE GENOMIC DNA]</scope>
    <source>
        <strain evidence="3">JCM 31047</strain>
    </source>
</reference>
<accession>A0A8H9GQ77</accession>
<feature type="transmembrane region" description="Helical" evidence="1">
    <location>
        <begin position="24"/>
        <end position="51"/>
    </location>
</feature>
<dbReference type="Pfam" id="PF05656">
    <property type="entry name" value="DUF805"/>
    <property type="match status" value="1"/>
</dbReference>
<keyword evidence="1" id="KW-0472">Membrane</keyword>
<dbReference type="Proteomes" id="UP000600547">
    <property type="component" value="Unassembled WGS sequence"/>
</dbReference>
<dbReference type="EMBL" id="BMQG01000007">
    <property type="protein sequence ID" value="GGM46215.1"/>
    <property type="molecule type" value="Genomic_DNA"/>
</dbReference>
<evidence type="ECO:0000313" key="2">
    <source>
        <dbReference type="EMBL" id="GGM46215.1"/>
    </source>
</evidence>
<evidence type="ECO:0000256" key="1">
    <source>
        <dbReference type="SAM" id="Phobius"/>
    </source>
</evidence>
<organism evidence="2 3">
    <name type="scientific">Deinococcus arenae</name>
    <dbReference type="NCBI Taxonomy" id="1452751"/>
    <lineage>
        <taxon>Bacteria</taxon>
        <taxon>Thermotogati</taxon>
        <taxon>Deinococcota</taxon>
        <taxon>Deinococci</taxon>
        <taxon>Deinococcales</taxon>
        <taxon>Deinococcaceae</taxon>
        <taxon>Deinococcus</taxon>
    </lineage>
</organism>
<comment type="caution">
    <text evidence="2">The sequence shown here is derived from an EMBL/GenBank/DDBJ whole genome shotgun (WGS) entry which is preliminary data.</text>
</comment>
<gene>
    <name evidence="2" type="ORF">GCM10008956_22980</name>
</gene>
<dbReference type="AlphaFoldDB" id="A0A8H9GQ77"/>
<evidence type="ECO:0000313" key="3">
    <source>
        <dbReference type="Proteomes" id="UP000600547"/>
    </source>
</evidence>
<keyword evidence="1" id="KW-0812">Transmembrane</keyword>